<accession>A0A0W7WP34</accession>
<keyword evidence="1" id="KW-0812">Transmembrane</keyword>
<dbReference type="EMBL" id="LPXO01000001">
    <property type="protein sequence ID" value="KUF12326.1"/>
    <property type="molecule type" value="Genomic_DNA"/>
</dbReference>
<protein>
    <recommendedName>
        <fullName evidence="5">Ferrochelatase</fullName>
    </recommendedName>
</protein>
<gene>
    <name evidence="3" type="ORF">AVJ23_00930</name>
</gene>
<evidence type="ECO:0000313" key="3">
    <source>
        <dbReference type="EMBL" id="KUF12326.1"/>
    </source>
</evidence>
<proteinExistence type="predicted"/>
<keyword evidence="1" id="KW-0472">Membrane</keyword>
<keyword evidence="1" id="KW-1133">Transmembrane helix</keyword>
<evidence type="ECO:0000256" key="2">
    <source>
        <dbReference type="SAM" id="SignalP"/>
    </source>
</evidence>
<feature type="chain" id="PRO_5006936531" description="Ferrochelatase" evidence="2">
    <location>
        <begin position="20"/>
        <end position="67"/>
    </location>
</feature>
<evidence type="ECO:0000256" key="1">
    <source>
        <dbReference type="SAM" id="Phobius"/>
    </source>
</evidence>
<dbReference type="RefSeq" id="WP_058860273.1">
    <property type="nucleotide sequence ID" value="NZ_LPXO01000001.1"/>
</dbReference>
<sequence length="67" mass="6354">MKPVVAGTALLILAGTAHAGSMADPVVEPVLSPVVVEEAAADSSAPSAALVLALMTIAVFGAAAAGN</sequence>
<name>A0A0W7WP34_9RHOB</name>
<evidence type="ECO:0008006" key="5">
    <source>
        <dbReference type="Google" id="ProtNLM"/>
    </source>
</evidence>
<feature type="transmembrane region" description="Helical" evidence="1">
    <location>
        <begin position="47"/>
        <end position="66"/>
    </location>
</feature>
<reference evidence="3 4" key="1">
    <citation type="submission" date="2015-12" db="EMBL/GenBank/DDBJ databases">
        <authorList>
            <person name="Shamseldin A."/>
            <person name="Moawad H."/>
            <person name="Abd El-Rahim W.M."/>
            <person name="Sadowsky M.J."/>
        </authorList>
    </citation>
    <scope>NUCLEOTIDE SEQUENCE [LARGE SCALE GENOMIC DNA]</scope>
    <source>
        <strain evidence="3 4">SJ5A-1</strain>
    </source>
</reference>
<dbReference type="Proteomes" id="UP000054396">
    <property type="component" value="Unassembled WGS sequence"/>
</dbReference>
<organism evidence="3 4">
    <name type="scientific">Pseudoponticoccus marisrubri</name>
    <dbReference type="NCBI Taxonomy" id="1685382"/>
    <lineage>
        <taxon>Bacteria</taxon>
        <taxon>Pseudomonadati</taxon>
        <taxon>Pseudomonadota</taxon>
        <taxon>Alphaproteobacteria</taxon>
        <taxon>Rhodobacterales</taxon>
        <taxon>Roseobacteraceae</taxon>
        <taxon>Pseudoponticoccus</taxon>
    </lineage>
</organism>
<feature type="signal peptide" evidence="2">
    <location>
        <begin position="1"/>
        <end position="19"/>
    </location>
</feature>
<evidence type="ECO:0000313" key="4">
    <source>
        <dbReference type="Proteomes" id="UP000054396"/>
    </source>
</evidence>
<dbReference type="AlphaFoldDB" id="A0A0W7WP34"/>
<comment type="caution">
    <text evidence="3">The sequence shown here is derived from an EMBL/GenBank/DDBJ whole genome shotgun (WGS) entry which is preliminary data.</text>
</comment>
<keyword evidence="4" id="KW-1185">Reference proteome</keyword>
<keyword evidence="2" id="KW-0732">Signal</keyword>